<feature type="domain" description="Glycoside hydrolase family 2 catalytic" evidence="5">
    <location>
        <begin position="321"/>
        <end position="438"/>
    </location>
</feature>
<keyword evidence="2" id="KW-0378">Hydrolase</keyword>
<accession>W4VAJ3</accession>
<dbReference type="AlphaFoldDB" id="W4VAJ3"/>
<evidence type="ECO:0000313" key="7">
    <source>
        <dbReference type="EMBL" id="GAE90217.1"/>
    </source>
</evidence>
<dbReference type="PANTHER" id="PTHR42732">
    <property type="entry name" value="BETA-GALACTOSIDASE"/>
    <property type="match status" value="1"/>
</dbReference>
<organism evidence="7 8">
    <name type="scientific">Acetivibrio straminisolvens JCM 21531</name>
    <dbReference type="NCBI Taxonomy" id="1294263"/>
    <lineage>
        <taxon>Bacteria</taxon>
        <taxon>Bacillati</taxon>
        <taxon>Bacillota</taxon>
        <taxon>Clostridia</taxon>
        <taxon>Eubacteriales</taxon>
        <taxon>Oscillospiraceae</taxon>
        <taxon>Acetivibrio</taxon>
    </lineage>
</organism>
<proteinExistence type="inferred from homology"/>
<feature type="domain" description="Glycosyl hydrolases family 2 sugar binding" evidence="6">
    <location>
        <begin position="103"/>
        <end position="193"/>
    </location>
</feature>
<feature type="domain" description="Glycoside hydrolase family 2 immunoglobulin-like beta-sandwich" evidence="4">
    <location>
        <begin position="208"/>
        <end position="311"/>
    </location>
</feature>
<dbReference type="InterPro" id="IPR008979">
    <property type="entry name" value="Galactose-bd-like_sf"/>
</dbReference>
<dbReference type="EMBL" id="BAVR01000059">
    <property type="protein sequence ID" value="GAE90217.1"/>
    <property type="molecule type" value="Genomic_DNA"/>
</dbReference>
<dbReference type="InterPro" id="IPR023232">
    <property type="entry name" value="Glyco_hydro_2_AS"/>
</dbReference>
<reference evidence="7" key="1">
    <citation type="journal article" date="2014" name="Genome Announc.">
        <title>Draft Genome Sequence of Clostridium straminisolvens Strain JCM 21531T, Isolated from a Cellulose-Degrading Bacterial Community.</title>
        <authorList>
            <person name="Yuki M."/>
            <person name="Oshima K."/>
            <person name="Suda W."/>
            <person name="Sakamoto M."/>
            <person name="Kitamura K."/>
            <person name="Iida T."/>
            <person name="Hattori M."/>
            <person name="Ohkuma M."/>
        </authorList>
    </citation>
    <scope>NUCLEOTIDE SEQUENCE [LARGE SCALE GENOMIC DNA]</scope>
    <source>
        <strain evidence="7">JCM 21531</strain>
    </source>
</reference>
<dbReference type="SUPFAM" id="SSF49785">
    <property type="entry name" value="Galactose-binding domain-like"/>
    <property type="match status" value="1"/>
</dbReference>
<dbReference type="InterPro" id="IPR006104">
    <property type="entry name" value="Glyco_hydro_2_N"/>
</dbReference>
<dbReference type="RefSeq" id="WP_243467706.1">
    <property type="nucleotide sequence ID" value="NZ_BAVR01000059.1"/>
</dbReference>
<evidence type="ECO:0000259" key="5">
    <source>
        <dbReference type="Pfam" id="PF02836"/>
    </source>
</evidence>
<protein>
    <submittedName>
        <fullName evidence="7">Beta-galactosidase</fullName>
    </submittedName>
</protein>
<dbReference type="PANTHER" id="PTHR42732:SF1">
    <property type="entry name" value="BETA-MANNOSIDASE"/>
    <property type="match status" value="1"/>
</dbReference>
<dbReference type="InterPro" id="IPR051913">
    <property type="entry name" value="GH2_Domain-Containing"/>
</dbReference>
<dbReference type="GO" id="GO:0005975">
    <property type="term" value="P:carbohydrate metabolic process"/>
    <property type="evidence" value="ECO:0007669"/>
    <property type="project" value="InterPro"/>
</dbReference>
<dbReference type="Proteomes" id="UP000019109">
    <property type="component" value="Unassembled WGS sequence"/>
</dbReference>
<dbReference type="Gene3D" id="3.20.20.80">
    <property type="entry name" value="Glycosidases"/>
    <property type="match status" value="1"/>
</dbReference>
<evidence type="ECO:0000259" key="6">
    <source>
        <dbReference type="Pfam" id="PF02837"/>
    </source>
</evidence>
<dbReference type="Gene3D" id="2.60.40.10">
    <property type="entry name" value="Immunoglobulins"/>
    <property type="match status" value="1"/>
</dbReference>
<dbReference type="SUPFAM" id="SSF51445">
    <property type="entry name" value="(Trans)glycosidases"/>
    <property type="match status" value="1"/>
</dbReference>
<dbReference type="InterPro" id="IPR013783">
    <property type="entry name" value="Ig-like_fold"/>
</dbReference>
<evidence type="ECO:0000259" key="4">
    <source>
        <dbReference type="Pfam" id="PF00703"/>
    </source>
</evidence>
<keyword evidence="8" id="KW-1185">Reference proteome</keyword>
<gene>
    <name evidence="7" type="ORF">JCM21531_3808</name>
</gene>
<dbReference type="InterPro" id="IPR006103">
    <property type="entry name" value="Glyco_hydro_2_cat"/>
</dbReference>
<dbReference type="PRINTS" id="PR00132">
    <property type="entry name" value="GLHYDRLASE2"/>
</dbReference>
<sequence>MKKRAILSMLLVLSLIFVSIPELQYPVMAASIELKGTDIYNGLRGQSFNEGWKFNKGDVSNGQSVNYNDSNWSDVTLPHDWSIFNSFNQWSPAGDGGGYLDGGIGWYRKTFTVPSNYSGKKVFIGFDGAYMNSQVWINGNFLGSRPYGYSSFEYDLTPYLNIGGKNVIAVKINNNQPNSRWYSGSGIYRNVWLTVLDPVHVDYCGMFITTPKVSRDSATANVSTKVLNQSNSAKAVSLKTTIMDASGNQVASDISSTVNISAGSDNIFNQNITVSNPHLWAPDSPYLYMVQTEVIVDGKVADTYRSTMGFRYFNFNSTTGFSLNGVNMKMKGVCLHHDLGALGAAVNYRAIERQLQIMKEMGCNAIRTSHNPPDPQVLEICDRLGLMVMDEAFDCWETGKTANDYHLYFKDWAKRDLQDFVKRDRNHPSVIMWSIGNEIPELPLKLPQS</sequence>
<evidence type="ECO:0000256" key="3">
    <source>
        <dbReference type="ARBA" id="ARBA00023295"/>
    </source>
</evidence>
<dbReference type="SUPFAM" id="SSF49303">
    <property type="entry name" value="beta-Galactosidase/glucuronidase domain"/>
    <property type="match status" value="1"/>
</dbReference>
<dbReference type="STRING" id="1294263.JCM21531_3808"/>
<dbReference type="PROSITE" id="PS00608">
    <property type="entry name" value="GLYCOSYL_HYDROL_F2_2"/>
    <property type="match status" value="1"/>
</dbReference>
<dbReference type="InterPro" id="IPR036156">
    <property type="entry name" value="Beta-gal/glucu_dom_sf"/>
</dbReference>
<dbReference type="GO" id="GO:0004553">
    <property type="term" value="F:hydrolase activity, hydrolyzing O-glycosyl compounds"/>
    <property type="evidence" value="ECO:0007669"/>
    <property type="project" value="InterPro"/>
</dbReference>
<dbReference type="InterPro" id="IPR006102">
    <property type="entry name" value="Ig-like_GH2"/>
</dbReference>
<dbReference type="InterPro" id="IPR006101">
    <property type="entry name" value="Glyco_hydro_2"/>
</dbReference>
<dbReference type="InterPro" id="IPR017853">
    <property type="entry name" value="GH"/>
</dbReference>
<evidence type="ECO:0000256" key="1">
    <source>
        <dbReference type="ARBA" id="ARBA00007401"/>
    </source>
</evidence>
<evidence type="ECO:0000256" key="2">
    <source>
        <dbReference type="ARBA" id="ARBA00022801"/>
    </source>
</evidence>
<evidence type="ECO:0000313" key="8">
    <source>
        <dbReference type="Proteomes" id="UP000019109"/>
    </source>
</evidence>
<comment type="similarity">
    <text evidence="1">Belongs to the glycosyl hydrolase 2 family.</text>
</comment>
<name>W4VAJ3_9FIRM</name>
<dbReference type="Pfam" id="PF02836">
    <property type="entry name" value="Glyco_hydro_2_C"/>
    <property type="match status" value="1"/>
</dbReference>
<keyword evidence="3" id="KW-0326">Glycosidase</keyword>
<dbReference type="Gene3D" id="2.60.120.260">
    <property type="entry name" value="Galactose-binding domain-like"/>
    <property type="match status" value="1"/>
</dbReference>
<dbReference type="Pfam" id="PF00703">
    <property type="entry name" value="Glyco_hydro_2"/>
    <property type="match status" value="1"/>
</dbReference>
<comment type="caution">
    <text evidence="7">The sequence shown here is derived from an EMBL/GenBank/DDBJ whole genome shotgun (WGS) entry which is preliminary data.</text>
</comment>
<dbReference type="Pfam" id="PF02837">
    <property type="entry name" value="Glyco_hydro_2_N"/>
    <property type="match status" value="1"/>
</dbReference>